<sequence>MLSLKSRLVSCATSRNTWSRGTDLLRQQ</sequence>
<dbReference type="EMBL" id="GBXM01047930">
    <property type="protein sequence ID" value="JAH60647.1"/>
    <property type="molecule type" value="Transcribed_RNA"/>
</dbReference>
<proteinExistence type="predicted"/>
<name>A0A0E9U4F7_ANGAN</name>
<dbReference type="AlphaFoldDB" id="A0A0E9U4F7"/>
<accession>A0A0E9U4F7</accession>
<evidence type="ECO:0000313" key="1">
    <source>
        <dbReference type="EMBL" id="JAH60647.1"/>
    </source>
</evidence>
<reference evidence="1" key="1">
    <citation type="submission" date="2014-11" db="EMBL/GenBank/DDBJ databases">
        <authorList>
            <person name="Amaro Gonzalez C."/>
        </authorList>
    </citation>
    <scope>NUCLEOTIDE SEQUENCE</scope>
</reference>
<protein>
    <submittedName>
        <fullName evidence="1">Uncharacterized protein</fullName>
    </submittedName>
</protein>
<reference evidence="1" key="2">
    <citation type="journal article" date="2015" name="Fish Shellfish Immunol.">
        <title>Early steps in the European eel (Anguilla anguilla)-Vibrio vulnificus interaction in the gills: Role of the RtxA13 toxin.</title>
        <authorList>
            <person name="Callol A."/>
            <person name="Pajuelo D."/>
            <person name="Ebbesson L."/>
            <person name="Teles M."/>
            <person name="MacKenzie S."/>
            <person name="Amaro C."/>
        </authorList>
    </citation>
    <scope>NUCLEOTIDE SEQUENCE</scope>
</reference>
<dbReference type="EMBL" id="GBXM01075951">
    <property type="protein sequence ID" value="JAH32626.1"/>
    <property type="molecule type" value="Transcribed_RNA"/>
</dbReference>
<organism evidence="1">
    <name type="scientific">Anguilla anguilla</name>
    <name type="common">European freshwater eel</name>
    <name type="synonym">Muraena anguilla</name>
    <dbReference type="NCBI Taxonomy" id="7936"/>
    <lineage>
        <taxon>Eukaryota</taxon>
        <taxon>Metazoa</taxon>
        <taxon>Chordata</taxon>
        <taxon>Craniata</taxon>
        <taxon>Vertebrata</taxon>
        <taxon>Euteleostomi</taxon>
        <taxon>Actinopterygii</taxon>
        <taxon>Neopterygii</taxon>
        <taxon>Teleostei</taxon>
        <taxon>Anguilliformes</taxon>
        <taxon>Anguillidae</taxon>
        <taxon>Anguilla</taxon>
    </lineage>
</organism>